<comment type="caution">
    <text evidence="2">The sequence shown here is derived from an EMBL/GenBank/DDBJ whole genome shotgun (WGS) entry which is preliminary data.</text>
</comment>
<accession>A0A699UBW3</accession>
<reference evidence="2" key="1">
    <citation type="journal article" date="2019" name="Sci. Rep.">
        <title>Draft genome of Tanacetum cinerariifolium, the natural source of mosquito coil.</title>
        <authorList>
            <person name="Yamashiro T."/>
            <person name="Shiraishi A."/>
            <person name="Satake H."/>
            <person name="Nakayama K."/>
        </authorList>
    </citation>
    <scope>NUCLEOTIDE SEQUENCE</scope>
</reference>
<gene>
    <name evidence="2" type="ORF">Tci_891452</name>
</gene>
<evidence type="ECO:0000313" key="2">
    <source>
        <dbReference type="EMBL" id="GFD19483.1"/>
    </source>
</evidence>
<proteinExistence type="predicted"/>
<organism evidence="2">
    <name type="scientific">Tanacetum cinerariifolium</name>
    <name type="common">Dalmatian daisy</name>
    <name type="synonym">Chrysanthemum cinerariifolium</name>
    <dbReference type="NCBI Taxonomy" id="118510"/>
    <lineage>
        <taxon>Eukaryota</taxon>
        <taxon>Viridiplantae</taxon>
        <taxon>Streptophyta</taxon>
        <taxon>Embryophyta</taxon>
        <taxon>Tracheophyta</taxon>
        <taxon>Spermatophyta</taxon>
        <taxon>Magnoliopsida</taxon>
        <taxon>eudicotyledons</taxon>
        <taxon>Gunneridae</taxon>
        <taxon>Pentapetalae</taxon>
        <taxon>asterids</taxon>
        <taxon>campanulids</taxon>
        <taxon>Asterales</taxon>
        <taxon>Asteraceae</taxon>
        <taxon>Asteroideae</taxon>
        <taxon>Anthemideae</taxon>
        <taxon>Anthemidinae</taxon>
        <taxon>Tanacetum</taxon>
    </lineage>
</organism>
<protein>
    <submittedName>
        <fullName evidence="2">Uncharacterized protein</fullName>
    </submittedName>
</protein>
<feature type="non-terminal residue" evidence="2">
    <location>
        <position position="95"/>
    </location>
</feature>
<evidence type="ECO:0000256" key="1">
    <source>
        <dbReference type="SAM" id="MobiDB-lite"/>
    </source>
</evidence>
<sequence length="95" mass="10701">MFSFESDVSMPTSPVYDRNKLGEGYHAVPPPYTGTFMPPKLDLVFHDALTVNETVPIAFNVEPSTTKPNKDLSQSNRPYASIIEDWVSDSKDEYE</sequence>
<dbReference type="EMBL" id="BKCJ011314991">
    <property type="protein sequence ID" value="GFD19483.1"/>
    <property type="molecule type" value="Genomic_DNA"/>
</dbReference>
<name>A0A699UBW3_TANCI</name>
<dbReference type="AlphaFoldDB" id="A0A699UBW3"/>
<feature type="region of interest" description="Disordered" evidence="1">
    <location>
        <begin position="1"/>
        <end position="23"/>
    </location>
</feature>